<gene>
    <name evidence="6" type="ORF">A9404_01695</name>
</gene>
<dbReference type="EMBL" id="CP016027">
    <property type="protein sequence ID" value="ANJ66257.1"/>
    <property type="molecule type" value="Genomic_DNA"/>
</dbReference>
<evidence type="ECO:0000256" key="2">
    <source>
        <dbReference type="ARBA" id="ARBA00022723"/>
    </source>
</evidence>
<dbReference type="GO" id="GO:0031012">
    <property type="term" value="C:extracellular matrix"/>
    <property type="evidence" value="ECO:0007669"/>
    <property type="project" value="InterPro"/>
</dbReference>
<feature type="domain" description="Peptidase M10 metallopeptidase" evidence="5">
    <location>
        <begin position="229"/>
        <end position="273"/>
    </location>
</feature>
<organism evidence="6 7">
    <name type="scientific">Halothiobacillus diazotrophicus</name>
    <dbReference type="NCBI Taxonomy" id="1860122"/>
    <lineage>
        <taxon>Bacteria</taxon>
        <taxon>Pseudomonadati</taxon>
        <taxon>Pseudomonadota</taxon>
        <taxon>Gammaproteobacteria</taxon>
        <taxon>Chromatiales</taxon>
        <taxon>Halothiobacillaceae</taxon>
        <taxon>Halothiobacillus</taxon>
    </lineage>
</organism>
<evidence type="ECO:0000313" key="7">
    <source>
        <dbReference type="Proteomes" id="UP000078596"/>
    </source>
</evidence>
<evidence type="ECO:0000256" key="1">
    <source>
        <dbReference type="ARBA" id="ARBA00022670"/>
    </source>
</evidence>
<dbReference type="SUPFAM" id="SSF55486">
    <property type="entry name" value="Metalloproteases ('zincins'), catalytic domain"/>
    <property type="match status" value="1"/>
</dbReference>
<dbReference type="InterPro" id="IPR024079">
    <property type="entry name" value="MetalloPept_cat_dom_sf"/>
</dbReference>
<reference evidence="6 7" key="1">
    <citation type="submission" date="2016-06" db="EMBL/GenBank/DDBJ databases">
        <title>Insight into the functional genes involving in sulfur oxidation in Pearl River water.</title>
        <authorList>
            <person name="Luo J."/>
            <person name="Tan X."/>
            <person name="Lin W."/>
        </authorList>
    </citation>
    <scope>NUCLEOTIDE SEQUENCE [LARGE SCALE GENOMIC DNA]</scope>
    <source>
        <strain evidence="6 7">LS2</strain>
    </source>
</reference>
<dbReference type="AlphaFoldDB" id="A0A191ZEG3"/>
<keyword evidence="4" id="KW-0862">Zinc</keyword>
<keyword evidence="1" id="KW-0645">Protease</keyword>
<evidence type="ECO:0000256" key="4">
    <source>
        <dbReference type="ARBA" id="ARBA00022833"/>
    </source>
</evidence>
<dbReference type="STRING" id="1860122.A9404_01695"/>
<name>A0A191ZEG3_9GAMM</name>
<dbReference type="Gene3D" id="3.40.390.10">
    <property type="entry name" value="Collagenase (Catalytic Domain)"/>
    <property type="match status" value="1"/>
</dbReference>
<dbReference type="InterPro" id="IPR001818">
    <property type="entry name" value="Pept_M10_metallopeptidase"/>
</dbReference>
<evidence type="ECO:0000259" key="5">
    <source>
        <dbReference type="Pfam" id="PF00413"/>
    </source>
</evidence>
<evidence type="ECO:0000313" key="6">
    <source>
        <dbReference type="EMBL" id="ANJ66257.1"/>
    </source>
</evidence>
<keyword evidence="7" id="KW-1185">Reference proteome</keyword>
<proteinExistence type="predicted"/>
<dbReference type="GO" id="GO:0004222">
    <property type="term" value="F:metalloendopeptidase activity"/>
    <property type="evidence" value="ECO:0007669"/>
    <property type="project" value="InterPro"/>
</dbReference>
<dbReference type="Pfam" id="PF00413">
    <property type="entry name" value="Peptidase_M10"/>
    <property type="match status" value="1"/>
</dbReference>
<dbReference type="GO" id="GO:0008270">
    <property type="term" value="F:zinc ion binding"/>
    <property type="evidence" value="ECO:0007669"/>
    <property type="project" value="InterPro"/>
</dbReference>
<dbReference type="KEGG" id="haz:A9404_01695"/>
<accession>A0A191ZEG3</accession>
<keyword evidence="3" id="KW-0378">Hydrolase</keyword>
<keyword evidence="2" id="KW-0479">Metal-binding</keyword>
<dbReference type="GO" id="GO:0006508">
    <property type="term" value="P:proteolysis"/>
    <property type="evidence" value="ECO:0007669"/>
    <property type="project" value="UniProtKB-KW"/>
</dbReference>
<protein>
    <recommendedName>
        <fullName evidence="5">Peptidase M10 metallopeptidase domain-containing protein</fullName>
    </recommendedName>
</protein>
<evidence type="ECO:0000256" key="3">
    <source>
        <dbReference type="ARBA" id="ARBA00022801"/>
    </source>
</evidence>
<dbReference type="Proteomes" id="UP000078596">
    <property type="component" value="Chromosome"/>
</dbReference>
<sequence>MWIYDTGLLVGAVITMAASPVQATDNYLLGRCQISRPDSGSEISPIVDGDIYMVKYRGDDPIYKKMLNSVGGLSGAKVTLIKAPTHGEVVLEKDADAAANGWYHYWPQTGYIGRDRFVMQVEKDGIKVQIHYLIEGTDEEESPLGICKSELWKISSTATPKLDIFPSLLTSLGLSNLVHVNTADLTGSAVGSTSGATITLDTDAAGYGWYIDYTPYLNEEYLPTSNPYEWVAKPGSAAAGKMDMLSVLLHEYGHALGLEHSADPNDFMGATLQPGVRRLPSAQELALLTQLSEAAGGAANSVVDLTAHSPLQVPAPDEPGNPLRVRAVAGGGLYPAVALNR</sequence>